<name>A0A4Y2G4L6_ARAVE</name>
<evidence type="ECO:0000313" key="1">
    <source>
        <dbReference type="EMBL" id="GBM47645.1"/>
    </source>
</evidence>
<comment type="caution">
    <text evidence="1">The sequence shown here is derived from an EMBL/GenBank/DDBJ whole genome shotgun (WGS) entry which is preliminary data.</text>
</comment>
<evidence type="ECO:0000313" key="2">
    <source>
        <dbReference type="Proteomes" id="UP000499080"/>
    </source>
</evidence>
<sequence length="156" mass="18090">MQVSNVNNTSKSVPIQKGSFRTQTAMRKSVSNALVLEISKFRKIVCPLCGDCHLLYQCPRIQKLTAVQRWSLVRKKRLCINFLRPNHFVSKCLFTDRCKTCQGKHHIIHHQKERKSAVQSAIEEPKTLLHERKVEQERLVDQDKKPGLLLECKSKD</sequence>
<dbReference type="OrthoDB" id="5876180at2759"/>
<dbReference type="PANTHER" id="PTHR47331">
    <property type="entry name" value="PHD-TYPE DOMAIN-CONTAINING PROTEIN"/>
    <property type="match status" value="1"/>
</dbReference>
<accession>A0A4Y2G4L6</accession>
<organism evidence="1 2">
    <name type="scientific">Araneus ventricosus</name>
    <name type="common">Orbweaver spider</name>
    <name type="synonym">Epeira ventricosa</name>
    <dbReference type="NCBI Taxonomy" id="182803"/>
    <lineage>
        <taxon>Eukaryota</taxon>
        <taxon>Metazoa</taxon>
        <taxon>Ecdysozoa</taxon>
        <taxon>Arthropoda</taxon>
        <taxon>Chelicerata</taxon>
        <taxon>Arachnida</taxon>
        <taxon>Araneae</taxon>
        <taxon>Araneomorphae</taxon>
        <taxon>Entelegynae</taxon>
        <taxon>Araneoidea</taxon>
        <taxon>Araneidae</taxon>
        <taxon>Araneus</taxon>
    </lineage>
</organism>
<dbReference type="PANTHER" id="PTHR47331:SF1">
    <property type="entry name" value="GAG-LIKE PROTEIN"/>
    <property type="match status" value="1"/>
</dbReference>
<proteinExistence type="predicted"/>
<dbReference type="EMBL" id="BGPR01001188">
    <property type="protein sequence ID" value="GBM47645.1"/>
    <property type="molecule type" value="Genomic_DNA"/>
</dbReference>
<dbReference type="AlphaFoldDB" id="A0A4Y2G4L6"/>
<protein>
    <submittedName>
        <fullName evidence="1">Uncharacterized protein</fullName>
    </submittedName>
</protein>
<reference evidence="1 2" key="1">
    <citation type="journal article" date="2019" name="Sci. Rep.">
        <title>Orb-weaving spider Araneus ventricosus genome elucidates the spidroin gene catalogue.</title>
        <authorList>
            <person name="Kono N."/>
            <person name="Nakamura H."/>
            <person name="Ohtoshi R."/>
            <person name="Moran D.A.P."/>
            <person name="Shinohara A."/>
            <person name="Yoshida Y."/>
            <person name="Fujiwara M."/>
            <person name="Mori M."/>
            <person name="Tomita M."/>
            <person name="Arakawa K."/>
        </authorList>
    </citation>
    <scope>NUCLEOTIDE SEQUENCE [LARGE SCALE GENOMIC DNA]</scope>
</reference>
<keyword evidence="2" id="KW-1185">Reference proteome</keyword>
<gene>
    <name evidence="1" type="ORF">AVEN_120086_1</name>
</gene>
<dbReference type="Proteomes" id="UP000499080">
    <property type="component" value="Unassembled WGS sequence"/>
</dbReference>